<keyword evidence="2" id="KW-0418">Kinase</keyword>
<dbReference type="InterPro" id="IPR001206">
    <property type="entry name" value="Diacylglycerol_kinase_cat_dom"/>
</dbReference>
<dbReference type="SMART" id="SM00046">
    <property type="entry name" value="DAGKc"/>
    <property type="match status" value="1"/>
</dbReference>
<name>A0ABY7NTU6_9SPHN</name>
<sequence length="311" mass="33219">MRGFGLCPSVTSPLPRSAALFVNAKSRKGRQSFEEARRLIEAAGIELSIARAIRKPSTMPACVRQAVADGVAMVIIGGGDGSISCSVDHVVGSDTVFAVLPLGTANSFARTLGIPLDLAGAVDVIAHGQARRIDLGMIDQDYFANCATLGIAPQIAKTVPHGLKAWLGRPGYLLWAAYKLARFKAFRLTVDTGDAIETLDAVEVRIANGPYHGGVELVDEAAVDSGQIVVQVVIGETRWSLVWSWLLSALRHRERRRTTREFEGQAIRLSTPRPMPISIDGEVLAKTPVTARVARRAILVAAPTPSPRAGS</sequence>
<dbReference type="NCBIfam" id="TIGR00147">
    <property type="entry name" value="YegS/Rv2252/BmrU family lipid kinase"/>
    <property type="match status" value="1"/>
</dbReference>
<dbReference type="InterPro" id="IPR005218">
    <property type="entry name" value="Diacylglycerol/lipid_kinase"/>
</dbReference>
<dbReference type="SUPFAM" id="SSF111331">
    <property type="entry name" value="NAD kinase/diacylglycerol kinase-like"/>
    <property type="match status" value="1"/>
</dbReference>
<evidence type="ECO:0000313" key="2">
    <source>
        <dbReference type="EMBL" id="WBO24210.1"/>
    </source>
</evidence>
<dbReference type="Proteomes" id="UP001210865">
    <property type="component" value="Chromosome"/>
</dbReference>
<evidence type="ECO:0000313" key="3">
    <source>
        <dbReference type="Proteomes" id="UP001210865"/>
    </source>
</evidence>
<dbReference type="Gene3D" id="2.60.200.40">
    <property type="match status" value="1"/>
</dbReference>
<dbReference type="PROSITE" id="PS50146">
    <property type="entry name" value="DAGK"/>
    <property type="match status" value="1"/>
</dbReference>
<dbReference type="RefSeq" id="WP_270078839.1">
    <property type="nucleotide sequence ID" value="NZ_CP115174.1"/>
</dbReference>
<accession>A0ABY7NTU6</accession>
<dbReference type="Pfam" id="PF19279">
    <property type="entry name" value="YegS_C"/>
    <property type="match status" value="1"/>
</dbReference>
<gene>
    <name evidence="2" type="ORF">PBT88_08950</name>
</gene>
<reference evidence="2 3" key="1">
    <citation type="submission" date="2022-12" db="EMBL/GenBank/DDBJ databases">
        <title>Sphingomonas abieness sp. nov., an endophytic bacterium isolated from Abies koreana.</title>
        <authorList>
            <person name="Jiang L."/>
            <person name="Lee J."/>
        </authorList>
    </citation>
    <scope>NUCLEOTIDE SEQUENCE [LARGE SCALE GENOMIC DNA]</scope>
    <source>
        <strain evidence="3">PAMB 00755</strain>
    </source>
</reference>
<dbReference type="EMBL" id="CP115174">
    <property type="protein sequence ID" value="WBO24210.1"/>
    <property type="molecule type" value="Genomic_DNA"/>
</dbReference>
<dbReference type="InterPro" id="IPR017438">
    <property type="entry name" value="ATP-NAD_kinase_N"/>
</dbReference>
<proteinExistence type="predicted"/>
<feature type="domain" description="DAGKc" evidence="1">
    <location>
        <begin position="13"/>
        <end position="142"/>
    </location>
</feature>
<dbReference type="PANTHER" id="PTHR30492">
    <property type="entry name" value="METHYLGLYOXAL SYNTHASE"/>
    <property type="match status" value="1"/>
</dbReference>
<evidence type="ECO:0000259" key="1">
    <source>
        <dbReference type="PROSITE" id="PS50146"/>
    </source>
</evidence>
<dbReference type="Pfam" id="PF00781">
    <property type="entry name" value="DAGK_cat"/>
    <property type="match status" value="1"/>
</dbReference>
<dbReference type="GO" id="GO:0016301">
    <property type="term" value="F:kinase activity"/>
    <property type="evidence" value="ECO:0007669"/>
    <property type="project" value="UniProtKB-KW"/>
</dbReference>
<dbReference type="InterPro" id="IPR045540">
    <property type="entry name" value="YegS/DAGK_C"/>
</dbReference>
<protein>
    <submittedName>
        <fullName evidence="2">YegS/Rv2252/BmrU family lipid kinase</fullName>
    </submittedName>
</protein>
<dbReference type="InterPro" id="IPR004363">
    <property type="entry name" value="Methylgl_synth"/>
</dbReference>
<dbReference type="PANTHER" id="PTHR30492:SF0">
    <property type="entry name" value="METHYLGLYOXAL SYNTHASE"/>
    <property type="match status" value="1"/>
</dbReference>
<keyword evidence="2" id="KW-0808">Transferase</keyword>
<keyword evidence="3" id="KW-1185">Reference proteome</keyword>
<organism evidence="2 3">
    <name type="scientific">Sphingomonas abietis</name>
    <dbReference type="NCBI Taxonomy" id="3012344"/>
    <lineage>
        <taxon>Bacteria</taxon>
        <taxon>Pseudomonadati</taxon>
        <taxon>Pseudomonadota</taxon>
        <taxon>Alphaproteobacteria</taxon>
        <taxon>Sphingomonadales</taxon>
        <taxon>Sphingomonadaceae</taxon>
        <taxon>Sphingomonas</taxon>
    </lineage>
</organism>
<dbReference type="InterPro" id="IPR016064">
    <property type="entry name" value="NAD/diacylglycerol_kinase_sf"/>
</dbReference>
<dbReference type="Gene3D" id="3.40.50.10330">
    <property type="entry name" value="Probable inorganic polyphosphate/atp-NAD kinase, domain 1"/>
    <property type="match status" value="1"/>
</dbReference>